<organism evidence="1 2">
    <name type="scientific">Rhodofomes roseus</name>
    <dbReference type="NCBI Taxonomy" id="34475"/>
    <lineage>
        <taxon>Eukaryota</taxon>
        <taxon>Fungi</taxon>
        <taxon>Dikarya</taxon>
        <taxon>Basidiomycota</taxon>
        <taxon>Agaricomycotina</taxon>
        <taxon>Agaricomycetes</taxon>
        <taxon>Polyporales</taxon>
        <taxon>Rhodofomes</taxon>
    </lineage>
</organism>
<dbReference type="EMBL" id="JADCUA010000012">
    <property type="protein sequence ID" value="KAH9835885.1"/>
    <property type="molecule type" value="Genomic_DNA"/>
</dbReference>
<gene>
    <name evidence="1" type="ORF">C8Q71DRAFT_763858</name>
</gene>
<dbReference type="Proteomes" id="UP000814176">
    <property type="component" value="Unassembled WGS sequence"/>
</dbReference>
<comment type="caution">
    <text evidence="1">The sequence shown here is derived from an EMBL/GenBank/DDBJ whole genome shotgun (WGS) entry which is preliminary data.</text>
</comment>
<accession>A0ABQ8KE38</accession>
<dbReference type="GeneID" id="72004767"/>
<dbReference type="RefSeq" id="XP_047778262.1">
    <property type="nucleotide sequence ID" value="XM_047924035.1"/>
</dbReference>
<evidence type="ECO:0000313" key="1">
    <source>
        <dbReference type="EMBL" id="KAH9835885.1"/>
    </source>
</evidence>
<protein>
    <recommendedName>
        <fullName evidence="3">F-box domain-containing protein</fullName>
    </recommendedName>
</protein>
<keyword evidence="2" id="KW-1185">Reference proteome</keyword>
<dbReference type="Gene3D" id="3.80.10.10">
    <property type="entry name" value="Ribonuclease Inhibitor"/>
    <property type="match status" value="1"/>
</dbReference>
<dbReference type="SUPFAM" id="SSF52047">
    <property type="entry name" value="RNI-like"/>
    <property type="match status" value="1"/>
</dbReference>
<evidence type="ECO:0008006" key="3">
    <source>
        <dbReference type="Google" id="ProtNLM"/>
    </source>
</evidence>
<reference evidence="1 2" key="1">
    <citation type="journal article" date="2021" name="Environ. Microbiol.">
        <title>Gene family expansions and transcriptome signatures uncover fungal adaptations to wood decay.</title>
        <authorList>
            <person name="Hage H."/>
            <person name="Miyauchi S."/>
            <person name="Viragh M."/>
            <person name="Drula E."/>
            <person name="Min B."/>
            <person name="Chaduli D."/>
            <person name="Navarro D."/>
            <person name="Favel A."/>
            <person name="Norest M."/>
            <person name="Lesage-Meessen L."/>
            <person name="Balint B."/>
            <person name="Merenyi Z."/>
            <person name="de Eugenio L."/>
            <person name="Morin E."/>
            <person name="Martinez A.T."/>
            <person name="Baldrian P."/>
            <person name="Stursova M."/>
            <person name="Martinez M.J."/>
            <person name="Novotny C."/>
            <person name="Magnuson J.K."/>
            <person name="Spatafora J.W."/>
            <person name="Maurice S."/>
            <person name="Pangilinan J."/>
            <person name="Andreopoulos W."/>
            <person name="LaButti K."/>
            <person name="Hundley H."/>
            <person name="Na H."/>
            <person name="Kuo A."/>
            <person name="Barry K."/>
            <person name="Lipzen A."/>
            <person name="Henrissat B."/>
            <person name="Riley R."/>
            <person name="Ahrendt S."/>
            <person name="Nagy L.G."/>
            <person name="Grigoriev I.V."/>
            <person name="Martin F."/>
            <person name="Rosso M.N."/>
        </authorList>
    </citation>
    <scope>NUCLEOTIDE SEQUENCE [LARGE SCALE GENOMIC DNA]</scope>
    <source>
        <strain evidence="1 2">CIRM-BRFM 1785</strain>
    </source>
</reference>
<sequence>MASSDPASATDTILLHPRPLSRTAGSFALLPLLPFRREMIPLPAEVWTKILGYVFEYYNNLSDSERRRPDPLRNELRQGLLVLSKDLIDIVLPLFYAHTILDSVSALEKFTRYVHLCDQKWDSIRRIPYSTPGRWVQHLDLRGVDVCLPSELLHADTLLMTLFPLLPFLGRCDLNPSLALSRRPTLALGGRCEIAHLRVLKGLRSKCSVHSTDDHLAELVRVCVNLEELAIVGTGIDVTDFDTPGEWDTLGSSKPLELPHLRKLVMLSMPYSPVMRTLLHAHLPALRHLTITPYDVGYVPASLVTQFIHEHGQLLASLHFFTMKTWPAILMPSPDDILQTCPNLSHLSLETPMPMLCLRKTDPDHPLHVLSIPRPGPEFLAVLEALLPKMPALKIVRARDVRWLRPGMSLRAQQAGTQGEMVEWRRRLVRRGIQVVDSEWNTGPE</sequence>
<dbReference type="InterPro" id="IPR032675">
    <property type="entry name" value="LRR_dom_sf"/>
</dbReference>
<evidence type="ECO:0000313" key="2">
    <source>
        <dbReference type="Proteomes" id="UP000814176"/>
    </source>
</evidence>
<name>A0ABQ8KE38_9APHY</name>
<proteinExistence type="predicted"/>